<name>A0A1X3DF43_9NEIS</name>
<evidence type="ECO:0000256" key="1">
    <source>
        <dbReference type="SAM" id="MobiDB-lite"/>
    </source>
</evidence>
<comment type="caution">
    <text evidence="2">The sequence shown here is derived from an EMBL/GenBank/DDBJ whole genome shotgun (WGS) entry which is preliminary data.</text>
</comment>
<gene>
    <name evidence="2" type="ORF">BWD09_01915</name>
</gene>
<evidence type="ECO:0000313" key="3">
    <source>
        <dbReference type="Proteomes" id="UP000193118"/>
    </source>
</evidence>
<keyword evidence="3" id="KW-1185">Reference proteome</keyword>
<dbReference type="Proteomes" id="UP000193118">
    <property type="component" value="Unassembled WGS sequence"/>
</dbReference>
<dbReference type="AlphaFoldDB" id="A0A1X3DF43"/>
<dbReference type="RefSeq" id="WP_143824301.1">
    <property type="nucleotide sequence ID" value="NZ_CAUJPZ010000001.1"/>
</dbReference>
<reference evidence="3" key="1">
    <citation type="submission" date="2017-01" db="EMBL/GenBank/DDBJ databases">
        <authorList>
            <person name="Wolfgang W.J."/>
            <person name="Cole J."/>
            <person name="Wroblewski D."/>
            <person name="Mcginnis J."/>
            <person name="Musser K.A."/>
        </authorList>
    </citation>
    <scope>NUCLEOTIDE SEQUENCE [LARGE SCALE GENOMIC DNA]</scope>
    <source>
        <strain evidence="3">DSM 19151</strain>
    </source>
</reference>
<proteinExistence type="predicted"/>
<evidence type="ECO:0000313" key="2">
    <source>
        <dbReference type="EMBL" id="OSI18548.1"/>
    </source>
</evidence>
<dbReference type="EMBL" id="MTBO01000002">
    <property type="protein sequence ID" value="OSI18548.1"/>
    <property type="molecule type" value="Genomic_DNA"/>
</dbReference>
<feature type="region of interest" description="Disordered" evidence="1">
    <location>
        <begin position="67"/>
        <end position="93"/>
    </location>
</feature>
<dbReference type="STRING" id="194197.BWD09_01915"/>
<accession>A0A1X3DF43</accession>
<sequence length="93" mass="9989">MLSRLIIIVLVLCVPLAVAILAQQITREVPAPELSSAVLDIRLDKTRKQGLEEGATGQEVPLSYTPRSVKHIYPDQDPTPAAASAGTSERGKK</sequence>
<organism evidence="2 3">
    <name type="scientific">Neisseria dentiae</name>
    <dbReference type="NCBI Taxonomy" id="194197"/>
    <lineage>
        <taxon>Bacteria</taxon>
        <taxon>Pseudomonadati</taxon>
        <taxon>Pseudomonadota</taxon>
        <taxon>Betaproteobacteria</taxon>
        <taxon>Neisseriales</taxon>
        <taxon>Neisseriaceae</taxon>
        <taxon>Neisseria</taxon>
    </lineage>
</organism>
<protein>
    <submittedName>
        <fullName evidence="2">Uncharacterized protein</fullName>
    </submittedName>
</protein>
<dbReference type="GeneID" id="94579880"/>